<dbReference type="STRING" id="760192.Halhy_2006"/>
<evidence type="ECO:0000313" key="1">
    <source>
        <dbReference type="EMBL" id="AEE49891.1"/>
    </source>
</evidence>
<reference key="2">
    <citation type="submission" date="2011-04" db="EMBL/GenBank/DDBJ databases">
        <title>Complete sequence of chromosome of Haliscomenobacter hydrossis DSM 1100.</title>
        <authorList>
            <consortium name="US DOE Joint Genome Institute (JGI-PGF)"/>
            <person name="Lucas S."/>
            <person name="Han J."/>
            <person name="Lapidus A."/>
            <person name="Bruce D."/>
            <person name="Goodwin L."/>
            <person name="Pitluck S."/>
            <person name="Peters L."/>
            <person name="Kyrpides N."/>
            <person name="Mavromatis K."/>
            <person name="Ivanova N."/>
            <person name="Ovchinnikova G."/>
            <person name="Pagani I."/>
            <person name="Daligault H."/>
            <person name="Detter J.C."/>
            <person name="Han C."/>
            <person name="Land M."/>
            <person name="Hauser L."/>
            <person name="Markowitz V."/>
            <person name="Cheng J.-F."/>
            <person name="Hugenholtz P."/>
            <person name="Woyke T."/>
            <person name="Wu D."/>
            <person name="Verbarg S."/>
            <person name="Frueling A."/>
            <person name="Brambilla E."/>
            <person name="Klenk H.-P."/>
            <person name="Eisen J.A."/>
        </authorList>
    </citation>
    <scope>NUCLEOTIDE SEQUENCE</scope>
    <source>
        <strain>DSM 1100</strain>
    </source>
</reference>
<sequence>MSNVKAQPPKVSPEQILAEMGQLALEELEQVMNKGYYLLAERKAPHLSKRETELFLEINKGFETDFQNRYDELSEKLSEGTMTPEENREFIGLTEIVEERTATRLLYLIELAQIRKTTVPELMKQLGLSKHYG</sequence>
<gene>
    <name evidence="1" type="ordered locus">Halhy_2006</name>
</gene>
<protein>
    <submittedName>
        <fullName evidence="1">Uncharacterized protein</fullName>
    </submittedName>
</protein>
<dbReference type="KEGG" id="hhy:Halhy_2006"/>
<dbReference type="AlphaFoldDB" id="F4KPD7"/>
<dbReference type="HOGENOM" id="CLU_155756_0_0_10"/>
<accession>F4KPD7</accession>
<evidence type="ECO:0000313" key="2">
    <source>
        <dbReference type="Proteomes" id="UP000008461"/>
    </source>
</evidence>
<dbReference type="eggNOG" id="ENOG5032VT7">
    <property type="taxonomic scope" value="Bacteria"/>
</dbReference>
<keyword evidence="2" id="KW-1185">Reference proteome</keyword>
<dbReference type="EMBL" id="CP002691">
    <property type="protein sequence ID" value="AEE49891.1"/>
    <property type="molecule type" value="Genomic_DNA"/>
</dbReference>
<proteinExistence type="predicted"/>
<organism evidence="1 2">
    <name type="scientific">Haliscomenobacter hydrossis (strain ATCC 27775 / DSM 1100 / LMG 10767 / O)</name>
    <dbReference type="NCBI Taxonomy" id="760192"/>
    <lineage>
        <taxon>Bacteria</taxon>
        <taxon>Pseudomonadati</taxon>
        <taxon>Bacteroidota</taxon>
        <taxon>Saprospiria</taxon>
        <taxon>Saprospirales</taxon>
        <taxon>Haliscomenobacteraceae</taxon>
        <taxon>Haliscomenobacter</taxon>
    </lineage>
</organism>
<name>F4KPD7_HALH1</name>
<reference evidence="1 2" key="1">
    <citation type="journal article" date="2011" name="Stand. Genomic Sci.">
        <title>Complete genome sequence of Haliscomenobacter hydrossis type strain (O).</title>
        <authorList>
            <consortium name="US DOE Joint Genome Institute (JGI-PGF)"/>
            <person name="Daligault H."/>
            <person name="Lapidus A."/>
            <person name="Zeytun A."/>
            <person name="Nolan M."/>
            <person name="Lucas S."/>
            <person name="Del Rio T.G."/>
            <person name="Tice H."/>
            <person name="Cheng J.F."/>
            <person name="Tapia R."/>
            <person name="Han C."/>
            <person name="Goodwin L."/>
            <person name="Pitluck S."/>
            <person name="Liolios K."/>
            <person name="Pagani I."/>
            <person name="Ivanova N."/>
            <person name="Huntemann M."/>
            <person name="Mavromatis K."/>
            <person name="Mikhailova N."/>
            <person name="Pati A."/>
            <person name="Chen A."/>
            <person name="Palaniappan K."/>
            <person name="Land M."/>
            <person name="Hauser L."/>
            <person name="Brambilla E.M."/>
            <person name="Rohde M."/>
            <person name="Verbarg S."/>
            <person name="Goker M."/>
            <person name="Bristow J."/>
            <person name="Eisen J.A."/>
            <person name="Markowitz V."/>
            <person name="Hugenholtz P."/>
            <person name="Kyrpides N.C."/>
            <person name="Klenk H.P."/>
            <person name="Woyke T."/>
        </authorList>
    </citation>
    <scope>NUCLEOTIDE SEQUENCE [LARGE SCALE GENOMIC DNA]</scope>
    <source>
        <strain evidence="2">ATCC 27775 / DSM 1100 / LMG 10767 / O</strain>
    </source>
</reference>
<dbReference type="OrthoDB" id="961986at2"/>
<dbReference type="Proteomes" id="UP000008461">
    <property type="component" value="Chromosome"/>
</dbReference>
<dbReference type="RefSeq" id="WP_013764444.1">
    <property type="nucleotide sequence ID" value="NC_015510.1"/>
</dbReference>